<dbReference type="EMBL" id="MLCB01000197">
    <property type="protein sequence ID" value="OJI92180.1"/>
    <property type="molecule type" value="Genomic_DNA"/>
</dbReference>
<reference evidence="2 3" key="1">
    <citation type="submission" date="2016-10" db="EMBL/GenBank/DDBJ databases">
        <title>Genome sequence of Planktotalea frisia SH6-1.</title>
        <authorList>
            <person name="Poehlein A."/>
            <person name="Bakenhus I."/>
            <person name="Voget S."/>
            <person name="Brinkhoff T."/>
            <person name="Simon M."/>
        </authorList>
    </citation>
    <scope>NUCLEOTIDE SEQUENCE [LARGE SCALE GENOMIC DNA]</scope>
    <source>
        <strain evidence="2 3">SH6-1</strain>
    </source>
</reference>
<keyword evidence="1" id="KW-0472">Membrane</keyword>
<name>A0A1L9NS99_9RHOB</name>
<proteinExistence type="predicted"/>
<protein>
    <submittedName>
        <fullName evidence="2">Uncharacterized protein</fullName>
    </submittedName>
</protein>
<feature type="transmembrane region" description="Helical" evidence="1">
    <location>
        <begin position="128"/>
        <end position="149"/>
    </location>
</feature>
<organism evidence="2 3">
    <name type="scientific">Planktotalea frisia</name>
    <dbReference type="NCBI Taxonomy" id="696762"/>
    <lineage>
        <taxon>Bacteria</taxon>
        <taxon>Pseudomonadati</taxon>
        <taxon>Pseudomonadota</taxon>
        <taxon>Alphaproteobacteria</taxon>
        <taxon>Rhodobacterales</taxon>
        <taxon>Paracoccaceae</taxon>
        <taxon>Planktotalea</taxon>
    </lineage>
</organism>
<keyword evidence="1" id="KW-1133">Transmembrane helix</keyword>
<feature type="transmembrane region" description="Helical" evidence="1">
    <location>
        <begin position="101"/>
        <end position="122"/>
    </location>
</feature>
<dbReference type="RefSeq" id="WP_072632097.1">
    <property type="nucleotide sequence ID" value="NZ_MLCB01000197.1"/>
</dbReference>
<dbReference type="STRING" id="696762.PFRI_36090"/>
<feature type="transmembrane region" description="Helical" evidence="1">
    <location>
        <begin position="34"/>
        <end position="56"/>
    </location>
</feature>
<accession>A0A1L9NS99</accession>
<dbReference type="AlphaFoldDB" id="A0A1L9NS99"/>
<evidence type="ECO:0000313" key="2">
    <source>
        <dbReference type="EMBL" id="OJI92180.1"/>
    </source>
</evidence>
<evidence type="ECO:0000256" key="1">
    <source>
        <dbReference type="SAM" id="Phobius"/>
    </source>
</evidence>
<keyword evidence="3" id="KW-1185">Reference proteome</keyword>
<dbReference type="OrthoDB" id="7887181at2"/>
<sequence length="158" mass="17899">MADNKITDIEMSAILAAFAESREIKDNLIHQSKIFMALIIFFNMYVLTSLVIYYLFGSNIHAHLDADFIAIFDGRANVMFWLLVSMNIAAYFNVGFKALCLISLVFTLNASIDNAVLFSGLVDFDDHAYFSIFVISRPIMLIVLAWMALSFRDSLEDD</sequence>
<comment type="caution">
    <text evidence="2">The sequence shown here is derived from an EMBL/GenBank/DDBJ whole genome shotgun (WGS) entry which is preliminary data.</text>
</comment>
<feature type="transmembrane region" description="Helical" evidence="1">
    <location>
        <begin position="76"/>
        <end position="94"/>
    </location>
</feature>
<dbReference type="Proteomes" id="UP000184514">
    <property type="component" value="Unassembled WGS sequence"/>
</dbReference>
<keyword evidence="1" id="KW-0812">Transmembrane</keyword>
<evidence type="ECO:0000313" key="3">
    <source>
        <dbReference type="Proteomes" id="UP000184514"/>
    </source>
</evidence>
<gene>
    <name evidence="2" type="ORF">PFRI_36090</name>
</gene>